<organism evidence="2 3">
    <name type="scientific">Canna indica</name>
    <name type="common">Indian-shot</name>
    <dbReference type="NCBI Taxonomy" id="4628"/>
    <lineage>
        <taxon>Eukaryota</taxon>
        <taxon>Viridiplantae</taxon>
        <taxon>Streptophyta</taxon>
        <taxon>Embryophyta</taxon>
        <taxon>Tracheophyta</taxon>
        <taxon>Spermatophyta</taxon>
        <taxon>Magnoliopsida</taxon>
        <taxon>Liliopsida</taxon>
        <taxon>Zingiberales</taxon>
        <taxon>Cannaceae</taxon>
        <taxon>Canna</taxon>
    </lineage>
</organism>
<evidence type="ECO:0000313" key="3">
    <source>
        <dbReference type="Proteomes" id="UP001327560"/>
    </source>
</evidence>
<dbReference type="Pfam" id="PF14009">
    <property type="entry name" value="PADRE"/>
    <property type="match status" value="1"/>
</dbReference>
<dbReference type="AlphaFoldDB" id="A0AAQ3JKZ6"/>
<feature type="compositionally biased region" description="Basic residues" evidence="1">
    <location>
        <begin position="95"/>
        <end position="104"/>
    </location>
</feature>
<proteinExistence type="predicted"/>
<dbReference type="EMBL" id="CP136890">
    <property type="protein sequence ID" value="WOK91501.1"/>
    <property type="molecule type" value="Genomic_DNA"/>
</dbReference>
<feature type="region of interest" description="Disordered" evidence="1">
    <location>
        <begin position="88"/>
        <end position="114"/>
    </location>
</feature>
<dbReference type="PANTHER" id="PTHR33052">
    <property type="entry name" value="DUF4228 DOMAIN PROTEIN-RELATED"/>
    <property type="match status" value="1"/>
</dbReference>
<dbReference type="InterPro" id="IPR025322">
    <property type="entry name" value="PADRE_dom"/>
</dbReference>
<accession>A0AAQ3JKZ6</accession>
<evidence type="ECO:0000313" key="2">
    <source>
        <dbReference type="EMBL" id="WOK91501.1"/>
    </source>
</evidence>
<dbReference type="Proteomes" id="UP001327560">
    <property type="component" value="Chromosome 1"/>
</dbReference>
<protein>
    <submittedName>
        <fullName evidence="2">Uncharacterized protein</fullName>
    </submittedName>
</protein>
<reference evidence="2 3" key="1">
    <citation type="submission" date="2023-10" db="EMBL/GenBank/DDBJ databases">
        <title>Chromosome-scale genome assembly provides insights into flower coloration mechanisms of Canna indica.</title>
        <authorList>
            <person name="Li C."/>
        </authorList>
    </citation>
    <scope>NUCLEOTIDE SEQUENCE [LARGE SCALE GENOMIC DNA]</scope>
    <source>
        <tissue evidence="2">Flower</tissue>
    </source>
</reference>
<keyword evidence="3" id="KW-1185">Reference proteome</keyword>
<gene>
    <name evidence="2" type="ORF">Cni_G00192</name>
</gene>
<sequence>MKDSIRCCIACILPCGALDVIRIVHANGRVEEICGSVTAGEIMQTYPNHVLRSPPSPPPSSKPVVLPPEAELHRGKIYFLVAVATPASEMARSGTSRRRRKKKGGGAAEGIDVDGAETDDKTRLLLNERYLSDIMSEKASTQRDRRRGRVAVWRPHLESISEVSNNDL</sequence>
<evidence type="ECO:0000256" key="1">
    <source>
        <dbReference type="SAM" id="MobiDB-lite"/>
    </source>
</evidence>
<name>A0AAQ3JKZ6_9LILI</name>